<name>I4E3L7_NEIME</name>
<accession>I4E3L7</accession>
<reference evidence="1" key="1">
    <citation type="submission" date="2011-03" db="EMBL/GenBank/DDBJ databases">
        <title>Draft genome of Neisseria meningitidis strain alpha522.</title>
        <authorList>
            <person name="Schoen C."/>
            <person name="Blom J."/>
        </authorList>
    </citation>
    <scope>NUCLEOTIDE SEQUENCE</scope>
    <source>
        <strain evidence="1">Alpha522</strain>
    </source>
</reference>
<organism evidence="1">
    <name type="scientific">Neisseria meningitidis alpha522</name>
    <dbReference type="NCBI Taxonomy" id="996307"/>
    <lineage>
        <taxon>Bacteria</taxon>
        <taxon>Pseudomonadati</taxon>
        <taxon>Pseudomonadota</taxon>
        <taxon>Betaproteobacteria</taxon>
        <taxon>Neisseriales</taxon>
        <taxon>Neisseriaceae</taxon>
        <taxon>Neisseria</taxon>
    </lineage>
</organism>
<sequence>MPNGIMLFPVRLERLSTNLSATAILADRFQTKQQMPSELLSDGICFVGIRIKGRAFCLGTGKPKHIVDNIAV</sequence>
<dbReference type="EMBL" id="FR845699">
    <property type="protein sequence ID" value="CCA43931.1"/>
    <property type="molecule type" value="Genomic_DNA"/>
</dbReference>
<proteinExistence type="predicted"/>
<evidence type="ECO:0000313" key="1">
    <source>
        <dbReference type="EMBL" id="CCA43931.1"/>
    </source>
</evidence>
<dbReference type="AlphaFoldDB" id="I4E3L7"/>
<protein>
    <submittedName>
        <fullName evidence="1">Uncharacterized protein</fullName>
    </submittedName>
</protein>
<gene>
    <name evidence="1" type="ORF">NMALPHA522_0390</name>
</gene>